<organism evidence="11 12">
    <name type="scientific">Skeletonema marinoi</name>
    <dbReference type="NCBI Taxonomy" id="267567"/>
    <lineage>
        <taxon>Eukaryota</taxon>
        <taxon>Sar</taxon>
        <taxon>Stramenopiles</taxon>
        <taxon>Ochrophyta</taxon>
        <taxon>Bacillariophyta</taxon>
        <taxon>Coscinodiscophyceae</taxon>
        <taxon>Thalassiosirophycidae</taxon>
        <taxon>Thalassiosirales</taxon>
        <taxon>Skeletonemataceae</taxon>
        <taxon>Skeletonema</taxon>
        <taxon>Skeletonema marinoi-dohrnii complex</taxon>
    </lineage>
</organism>
<dbReference type="Gene3D" id="1.10.287.70">
    <property type="match status" value="1"/>
</dbReference>
<dbReference type="SUPFAM" id="SSF81296">
    <property type="entry name" value="E set domains"/>
    <property type="match status" value="1"/>
</dbReference>
<dbReference type="Proteomes" id="UP001224775">
    <property type="component" value="Unassembled WGS sequence"/>
</dbReference>
<comment type="similarity">
    <text evidence="7">Belongs to the inward rectifier-type potassium channel (TC 1.A.2.1) family.</text>
</comment>
<dbReference type="SUPFAM" id="SSF81324">
    <property type="entry name" value="Voltage-gated potassium channels"/>
    <property type="match status" value="1"/>
</dbReference>
<keyword evidence="9" id="KW-1133">Transmembrane helix</keyword>
<feature type="region of interest" description="Disordered" evidence="8">
    <location>
        <begin position="501"/>
        <end position="542"/>
    </location>
</feature>
<feature type="compositionally biased region" description="Acidic residues" evidence="8">
    <location>
        <begin position="144"/>
        <end position="153"/>
    </location>
</feature>
<feature type="region of interest" description="Disordered" evidence="8">
    <location>
        <begin position="1"/>
        <end position="108"/>
    </location>
</feature>
<feature type="compositionally biased region" description="Low complexity" evidence="8">
    <location>
        <begin position="97"/>
        <end position="107"/>
    </location>
</feature>
<keyword evidence="9" id="KW-0472">Membrane</keyword>
<keyword evidence="5 7" id="KW-0406">Ion transport</keyword>
<evidence type="ECO:0000313" key="12">
    <source>
        <dbReference type="Proteomes" id="UP001224775"/>
    </source>
</evidence>
<dbReference type="PANTHER" id="PTHR11767:SF102">
    <property type="entry name" value="INWARDLY RECTIFYING POTASSIUM CHANNEL 1, ISOFORM F"/>
    <property type="match status" value="1"/>
</dbReference>
<sequence>MIDNNKQHHDGDVKSVSSLDDNDLFPHHDDEDLPMPNMTRAISDGYHQGLRSSQHSSHSASWSESATYTRTKKRRETAVNRMNNGVLASSKSTNRISMDSTSSASDSNIQFSLRSTELSRSITSSYSNQNQEQQQQQLESPTNNDDESDDNDNQVDRNNGHEDNNTGEENQIQQKPFFTRCCSGWQYVLACSPMKRYKKRSSAITTMENQYFIPPPEENTTFIESIMYTMNGYGQDFVVWIYQASFFAVLVICLTAYYALVFAFAGVVVAMERASDGRCNFVTETLMSSESVFELAFELSWTTFTTVGYGQVAPSGEDCYPIRVSCSFFAFMGLLFNSLSAAIFFSKLERVLTKASVTFSSSICLQFNTVDADRGARMDSYRKMGFGLRSVEGEAVPYPFLEFRIINDHANHKSRAVRNASCAALVSLSGKNAELISGEAQQSSELYKEFVTKSFSMDVLEDASPNSTTPRTASKKPSFYSAAKAAMKTNASVRSIASATAGFDQDESGEPTPSQEERADASAENVDPTRKARPSARTTRMNGLSDSIKQTAIIVQENDNGKGQQASPEGRVYFPLELEPSTNPYMSRVWYLRHTLNAKSPLLRYSVREKLKRDGAWDAELNTYQDIIASLVDFHKISVTFKGTSSASNSLLFTQKVYSIEDVYVGWRFGPLFFEKKRWMWLPRWSRRQKDISTNNLDCDAAGLVLDKRLIHDIQPQRGGGQEPIED</sequence>
<dbReference type="InterPro" id="IPR014756">
    <property type="entry name" value="Ig_E-set"/>
</dbReference>
<evidence type="ECO:0000259" key="10">
    <source>
        <dbReference type="Pfam" id="PF07885"/>
    </source>
</evidence>
<dbReference type="InterPro" id="IPR016449">
    <property type="entry name" value="K_chnl_inward-rec_Kir"/>
</dbReference>
<evidence type="ECO:0000256" key="9">
    <source>
        <dbReference type="SAM" id="Phobius"/>
    </source>
</evidence>
<feature type="compositionally biased region" description="Low complexity" evidence="8">
    <location>
        <begin position="128"/>
        <end position="137"/>
    </location>
</feature>
<keyword evidence="7 9" id="KW-0812">Transmembrane</keyword>
<dbReference type="GO" id="GO:0034765">
    <property type="term" value="P:regulation of monoatomic ion transmembrane transport"/>
    <property type="evidence" value="ECO:0007669"/>
    <property type="project" value="TreeGrafter"/>
</dbReference>
<dbReference type="GO" id="GO:1990573">
    <property type="term" value="P:potassium ion import across plasma membrane"/>
    <property type="evidence" value="ECO:0007669"/>
    <property type="project" value="TreeGrafter"/>
</dbReference>
<evidence type="ECO:0000256" key="2">
    <source>
        <dbReference type="ARBA" id="ARBA00022538"/>
    </source>
</evidence>
<comment type="subcellular location">
    <subcellularLocation>
        <location evidence="7">Membrane</location>
        <topology evidence="7">Multi-pass membrane protein</topology>
    </subcellularLocation>
</comment>
<dbReference type="Gene3D" id="2.60.40.1400">
    <property type="entry name" value="G protein-activated inward rectifier potassium channel 1"/>
    <property type="match status" value="1"/>
</dbReference>
<evidence type="ECO:0000256" key="1">
    <source>
        <dbReference type="ARBA" id="ARBA00022448"/>
    </source>
</evidence>
<evidence type="ECO:0000256" key="8">
    <source>
        <dbReference type="SAM" id="MobiDB-lite"/>
    </source>
</evidence>
<evidence type="ECO:0000256" key="3">
    <source>
        <dbReference type="ARBA" id="ARBA00022882"/>
    </source>
</evidence>
<evidence type="ECO:0000256" key="4">
    <source>
        <dbReference type="ARBA" id="ARBA00022958"/>
    </source>
</evidence>
<feature type="compositionally biased region" description="Polar residues" evidence="8">
    <location>
        <begin position="80"/>
        <end position="96"/>
    </location>
</feature>
<feature type="transmembrane region" description="Helical" evidence="9">
    <location>
        <begin position="322"/>
        <end position="345"/>
    </location>
</feature>
<gene>
    <name evidence="11" type="ORF">QTG54_002361</name>
</gene>
<keyword evidence="4 7" id="KW-0630">Potassium</keyword>
<name>A0AAD8YJ43_9STRA</name>
<keyword evidence="1 7" id="KW-0813">Transport</keyword>
<dbReference type="AlphaFoldDB" id="A0AAD8YJ43"/>
<keyword evidence="3 7" id="KW-0851">Voltage-gated channel</keyword>
<keyword evidence="6 7" id="KW-0407">Ion channel</keyword>
<feature type="compositionally biased region" description="Basic and acidic residues" evidence="8">
    <location>
        <begin position="1"/>
        <end position="13"/>
    </location>
</feature>
<feature type="domain" description="Potassium channel" evidence="10">
    <location>
        <begin position="261"/>
        <end position="349"/>
    </location>
</feature>
<keyword evidence="2 7" id="KW-0633">Potassium transport</keyword>
<feature type="compositionally biased region" description="Basic and acidic residues" evidence="8">
    <location>
        <begin position="154"/>
        <end position="164"/>
    </location>
</feature>
<reference evidence="11" key="1">
    <citation type="submission" date="2023-06" db="EMBL/GenBank/DDBJ databases">
        <title>Survivors Of The Sea: Transcriptome response of Skeletonema marinoi to long-term dormancy.</title>
        <authorList>
            <person name="Pinder M.I.M."/>
            <person name="Kourtchenko O."/>
            <person name="Robertson E.K."/>
            <person name="Larsson T."/>
            <person name="Maumus F."/>
            <person name="Osuna-Cruz C.M."/>
            <person name="Vancaester E."/>
            <person name="Stenow R."/>
            <person name="Vandepoele K."/>
            <person name="Ploug H."/>
            <person name="Bruchert V."/>
            <person name="Godhe A."/>
            <person name="Topel M."/>
        </authorList>
    </citation>
    <scope>NUCLEOTIDE SEQUENCE</scope>
    <source>
        <strain evidence="11">R05AC</strain>
    </source>
</reference>
<dbReference type="GO" id="GO:0005242">
    <property type="term" value="F:inward rectifier potassium channel activity"/>
    <property type="evidence" value="ECO:0007669"/>
    <property type="project" value="InterPro"/>
</dbReference>
<proteinExistence type="inferred from homology"/>
<evidence type="ECO:0000313" key="11">
    <source>
        <dbReference type="EMBL" id="KAK1747017.1"/>
    </source>
</evidence>
<evidence type="ECO:0000256" key="6">
    <source>
        <dbReference type="ARBA" id="ARBA00023303"/>
    </source>
</evidence>
<dbReference type="InterPro" id="IPR013518">
    <property type="entry name" value="K_chnl_inward-rec_Kir_cyto"/>
</dbReference>
<protein>
    <submittedName>
        <fullName evidence="11">Potassium channel family protein</fullName>
    </submittedName>
</protein>
<feature type="compositionally biased region" description="Low complexity" evidence="8">
    <location>
        <begin position="52"/>
        <end position="66"/>
    </location>
</feature>
<evidence type="ECO:0000256" key="5">
    <source>
        <dbReference type="ARBA" id="ARBA00023065"/>
    </source>
</evidence>
<comment type="caution">
    <text evidence="11">The sequence shown here is derived from an EMBL/GenBank/DDBJ whole genome shotgun (WGS) entry which is preliminary data.</text>
</comment>
<accession>A0AAD8YJ43</accession>
<dbReference type="EMBL" id="JATAAI010000003">
    <property type="protein sequence ID" value="KAK1747017.1"/>
    <property type="molecule type" value="Genomic_DNA"/>
</dbReference>
<dbReference type="PANTHER" id="PTHR11767">
    <property type="entry name" value="INWARD RECTIFIER POTASSIUM CHANNEL"/>
    <property type="match status" value="1"/>
</dbReference>
<evidence type="ECO:0000256" key="7">
    <source>
        <dbReference type="RuleBase" id="RU003822"/>
    </source>
</evidence>
<dbReference type="GO" id="GO:0005886">
    <property type="term" value="C:plasma membrane"/>
    <property type="evidence" value="ECO:0007669"/>
    <property type="project" value="TreeGrafter"/>
</dbReference>
<dbReference type="GO" id="GO:0034702">
    <property type="term" value="C:monoatomic ion channel complex"/>
    <property type="evidence" value="ECO:0007669"/>
    <property type="project" value="UniProtKB-KW"/>
</dbReference>
<keyword evidence="12" id="KW-1185">Reference proteome</keyword>
<dbReference type="InterPro" id="IPR013099">
    <property type="entry name" value="K_chnl_dom"/>
</dbReference>
<feature type="transmembrane region" description="Helical" evidence="9">
    <location>
        <begin position="240"/>
        <end position="271"/>
    </location>
</feature>
<dbReference type="Pfam" id="PF07885">
    <property type="entry name" value="Ion_trans_2"/>
    <property type="match status" value="1"/>
</dbReference>
<feature type="region of interest" description="Disordered" evidence="8">
    <location>
        <begin position="120"/>
        <end position="170"/>
    </location>
</feature>